<name>A0A1J5RRL7_9ZZZZ</name>
<dbReference type="AlphaFoldDB" id="A0A1J5RRL7"/>
<dbReference type="PANTHER" id="PTHR33495">
    <property type="entry name" value="ANTI-SIGMA FACTOR ANTAGONIST TM_1081-RELATED-RELATED"/>
    <property type="match status" value="1"/>
</dbReference>
<evidence type="ECO:0000259" key="2">
    <source>
        <dbReference type="PROSITE" id="PS50801"/>
    </source>
</evidence>
<sequence length="101" mass="11092">MNYKLNESGGTLQVTLQGSLNFACNEDFQELLRRVTQSACKKVVFELSGVGSMDSVGLGLLYIAQEDISNVGGKLCITSPSENVRRLLELTQSNLVFDIQF</sequence>
<accession>A0A1J5RRL7</accession>
<dbReference type="InterPro" id="IPR002645">
    <property type="entry name" value="STAS_dom"/>
</dbReference>
<comment type="caution">
    <text evidence="3">The sequence shown here is derived from an EMBL/GenBank/DDBJ whole genome shotgun (WGS) entry which is preliminary data.</text>
</comment>
<dbReference type="CDD" id="cd07043">
    <property type="entry name" value="STAS_anti-anti-sigma_factors"/>
    <property type="match status" value="1"/>
</dbReference>
<feature type="domain" description="STAS" evidence="2">
    <location>
        <begin position="1"/>
        <end position="101"/>
    </location>
</feature>
<dbReference type="NCBIfam" id="TIGR00377">
    <property type="entry name" value="ant_ant_sig"/>
    <property type="match status" value="1"/>
</dbReference>
<reference evidence="3" key="1">
    <citation type="submission" date="2016-10" db="EMBL/GenBank/DDBJ databases">
        <title>Sequence of Gallionella enrichment culture.</title>
        <authorList>
            <person name="Poehlein A."/>
            <person name="Muehling M."/>
            <person name="Daniel R."/>
        </authorList>
    </citation>
    <scope>NUCLEOTIDE SEQUENCE</scope>
</reference>
<dbReference type="InterPro" id="IPR036513">
    <property type="entry name" value="STAS_dom_sf"/>
</dbReference>
<dbReference type="Pfam" id="PF01740">
    <property type="entry name" value="STAS"/>
    <property type="match status" value="1"/>
</dbReference>
<dbReference type="EMBL" id="MLJW01000120">
    <property type="protein sequence ID" value="OIQ98353.1"/>
    <property type="molecule type" value="Genomic_DNA"/>
</dbReference>
<proteinExistence type="inferred from homology"/>
<comment type="similarity">
    <text evidence="1">Belongs to the anti-sigma-factor antagonist family.</text>
</comment>
<dbReference type="Gene3D" id="3.30.750.24">
    <property type="entry name" value="STAS domain"/>
    <property type="match status" value="1"/>
</dbReference>
<gene>
    <name evidence="3" type="ORF">GALL_196310</name>
</gene>
<organism evidence="3">
    <name type="scientific">mine drainage metagenome</name>
    <dbReference type="NCBI Taxonomy" id="410659"/>
    <lineage>
        <taxon>unclassified sequences</taxon>
        <taxon>metagenomes</taxon>
        <taxon>ecological metagenomes</taxon>
    </lineage>
</organism>
<dbReference type="GO" id="GO:0043856">
    <property type="term" value="F:anti-sigma factor antagonist activity"/>
    <property type="evidence" value="ECO:0007669"/>
    <property type="project" value="InterPro"/>
</dbReference>
<dbReference type="InterPro" id="IPR003658">
    <property type="entry name" value="Anti-sigma_ant"/>
</dbReference>
<evidence type="ECO:0000313" key="3">
    <source>
        <dbReference type="EMBL" id="OIQ98353.1"/>
    </source>
</evidence>
<evidence type="ECO:0000256" key="1">
    <source>
        <dbReference type="ARBA" id="ARBA00009013"/>
    </source>
</evidence>
<dbReference type="SUPFAM" id="SSF52091">
    <property type="entry name" value="SpoIIaa-like"/>
    <property type="match status" value="1"/>
</dbReference>
<dbReference type="PROSITE" id="PS50801">
    <property type="entry name" value="STAS"/>
    <property type="match status" value="1"/>
</dbReference>
<protein>
    <submittedName>
        <fullName evidence="3">Putative anti-sigma factor antagonist</fullName>
    </submittedName>
</protein>